<gene>
    <name evidence="4" type="ORF">JI742_04995</name>
</gene>
<feature type="domain" description="FlgO" evidence="3">
    <location>
        <begin position="59"/>
        <end position="183"/>
    </location>
</feature>
<evidence type="ECO:0000256" key="1">
    <source>
        <dbReference type="SAM" id="MobiDB-lite"/>
    </source>
</evidence>
<reference evidence="4 5" key="1">
    <citation type="submission" date="2021-01" db="EMBL/GenBank/DDBJ databases">
        <title>Piscinibacter sp. Jin2 Genome sequencing and assembly.</title>
        <authorList>
            <person name="Kim I."/>
        </authorList>
    </citation>
    <scope>NUCLEOTIDE SEQUENCE [LARGE SCALE GENOMIC DNA]</scope>
    <source>
        <strain evidence="4 5">Jin2</strain>
    </source>
</reference>
<evidence type="ECO:0000313" key="4">
    <source>
        <dbReference type="EMBL" id="MBL0719242.1"/>
    </source>
</evidence>
<feature type="region of interest" description="Disordered" evidence="1">
    <location>
        <begin position="220"/>
        <end position="244"/>
    </location>
</feature>
<evidence type="ECO:0000313" key="5">
    <source>
        <dbReference type="Proteomes" id="UP000643207"/>
    </source>
</evidence>
<organism evidence="4 5">
    <name type="scientific">Aquariibacter lacus</name>
    <dbReference type="NCBI Taxonomy" id="2801332"/>
    <lineage>
        <taxon>Bacteria</taxon>
        <taxon>Pseudomonadati</taxon>
        <taxon>Pseudomonadota</taxon>
        <taxon>Betaproteobacteria</taxon>
        <taxon>Burkholderiales</taxon>
        <taxon>Sphaerotilaceae</taxon>
        <taxon>Aquariibacter</taxon>
    </lineage>
</organism>
<dbReference type="AlphaFoldDB" id="A0A9X0XE91"/>
<protein>
    <recommendedName>
        <fullName evidence="3">FlgO domain-containing protein</fullName>
    </recommendedName>
</protein>
<name>A0A9X0XE91_9BURK</name>
<comment type="caution">
    <text evidence="4">The sequence shown here is derived from an EMBL/GenBank/DDBJ whole genome shotgun (WGS) entry which is preliminary data.</text>
</comment>
<accession>A0A9X0XE91</accession>
<sequence>MFLADPTRMRLAGLAAACLMLGACAAPPPPATEARLPEADLLPRSIQPGADPLKQASEAAADTLHRLLLARGLEPNLSLVVAQIAPLDELQGSSPLGRALAEQVAGRLTQLGLQVREARLREAMLISPREGEQLLSRDLAKLATQQEAQAALVGTYQRSADLTRVSLRIVRLADATALAAVSFDLGLDERNELIRGAADERRAQALRRHDEDLAAERARAAREGARAERGLDRAEQGAVHAQRHGERLLDAEARVVEGRARQAERLLEAPPQRSEQPSKLVPVLSR</sequence>
<feature type="chain" id="PRO_5040758053" description="FlgO domain-containing protein" evidence="2">
    <location>
        <begin position="26"/>
        <end position="286"/>
    </location>
</feature>
<feature type="compositionally biased region" description="Basic and acidic residues" evidence="1">
    <location>
        <begin position="220"/>
        <end position="235"/>
    </location>
</feature>
<keyword evidence="2" id="KW-0732">Signal</keyword>
<dbReference type="RefSeq" id="WP_201824483.1">
    <property type="nucleotide sequence ID" value="NZ_JAERRA010000001.1"/>
</dbReference>
<keyword evidence="5" id="KW-1185">Reference proteome</keyword>
<feature type="signal peptide" evidence="2">
    <location>
        <begin position="1"/>
        <end position="25"/>
    </location>
</feature>
<feature type="region of interest" description="Disordered" evidence="1">
    <location>
        <begin position="263"/>
        <end position="286"/>
    </location>
</feature>
<evidence type="ECO:0000256" key="2">
    <source>
        <dbReference type="SAM" id="SignalP"/>
    </source>
</evidence>
<dbReference type="Pfam" id="PF17680">
    <property type="entry name" value="FlgO"/>
    <property type="match status" value="1"/>
</dbReference>
<evidence type="ECO:0000259" key="3">
    <source>
        <dbReference type="Pfam" id="PF17680"/>
    </source>
</evidence>
<dbReference type="Proteomes" id="UP000643207">
    <property type="component" value="Unassembled WGS sequence"/>
</dbReference>
<dbReference type="EMBL" id="JAERRA010000001">
    <property type="protein sequence ID" value="MBL0719242.1"/>
    <property type="molecule type" value="Genomic_DNA"/>
</dbReference>
<proteinExistence type="predicted"/>
<dbReference type="InterPro" id="IPR041215">
    <property type="entry name" value="FlgO_dom"/>
</dbReference>